<dbReference type="EMBL" id="RIBW01000022">
    <property type="protein sequence ID" value="RUL96448.1"/>
    <property type="molecule type" value="Genomic_DNA"/>
</dbReference>
<proteinExistence type="predicted"/>
<protein>
    <submittedName>
        <fullName evidence="1">Uncharacterized protein</fullName>
    </submittedName>
</protein>
<organism evidence="1 2">
    <name type="scientific">Rhizobium anhuiense</name>
    <dbReference type="NCBI Taxonomy" id="1184720"/>
    <lineage>
        <taxon>Bacteria</taxon>
        <taxon>Pseudomonadati</taxon>
        <taxon>Pseudomonadota</taxon>
        <taxon>Alphaproteobacteria</taxon>
        <taxon>Hyphomicrobiales</taxon>
        <taxon>Rhizobiaceae</taxon>
        <taxon>Rhizobium/Agrobacterium group</taxon>
        <taxon>Rhizobium</taxon>
    </lineage>
</organism>
<evidence type="ECO:0000313" key="1">
    <source>
        <dbReference type="EMBL" id="RUL96448.1"/>
    </source>
</evidence>
<dbReference type="AlphaFoldDB" id="A0A432NA40"/>
<dbReference type="RefSeq" id="WP_127431601.1">
    <property type="nucleotide sequence ID" value="NZ_BMFI01000019.1"/>
</dbReference>
<reference evidence="1 2" key="1">
    <citation type="journal article" date="2015" name="Int. J. Syst. Evol. Microbiol.">
        <title>Rhizobium anhuiense sp. nov., isolated from effective nodules of Vicia faba and Pisum sativum.</title>
        <authorList>
            <person name="Zhang Y.J."/>
            <person name="Zheng W.T."/>
            <person name="Everall I."/>
            <person name="Young J.P."/>
            <person name="Zhang X.X."/>
            <person name="Tian C.F."/>
            <person name="Sui X.H."/>
            <person name="Wang E.T."/>
            <person name="Chen W.X."/>
        </authorList>
    </citation>
    <scope>NUCLEOTIDE SEQUENCE [LARGE SCALE GENOMIC DNA]</scope>
    <source>
        <strain evidence="1 2">CCBAU 23252</strain>
    </source>
</reference>
<evidence type="ECO:0000313" key="2">
    <source>
        <dbReference type="Proteomes" id="UP000273611"/>
    </source>
</evidence>
<dbReference type="Proteomes" id="UP000273611">
    <property type="component" value="Unassembled WGS sequence"/>
</dbReference>
<sequence length="443" mass="48597">MDFAIIAQGAGMIKETAAEPVPPSIEERDMMAAHDRLERELIRVVASEPGATVSLRIDGQMSFPLVSGRLGIIGELQFQAFSSSLVERGLAHCVEGTFPCVEIALTEAGRSFLTSTPFFLKVEARVPGRQKAGQAIPVATRDNIPDPAAIMRAVVQTLATGGPRRQGKLLPLMSELLGYPLDLACSCKPVEGQKLAQRNFSRAMDALNGAAAITKQGKSLRLTPVAKAKLNSGKLRLPRVVPDGDRRKKRPSEVATMSGRSNSELLAMWKNAIRILANPLLRASHSAANKMINDVNLEWERRAVEMDEGRFPWPSTEAKGGNGLLSLSNVIPEGMLAFLEYRVGRVQGEPEAVRRGILARVFEGALPPVFPKSYMTDWGTKGSPARLQKIAVSIAAFVRNNKRRRTGDFSDAIREWEGDLDWLYRTYYVGRFQFASGWPETSV</sequence>
<name>A0A432NA40_9HYPH</name>
<gene>
    <name evidence="1" type="ORF">EEQ99_30420</name>
</gene>
<accession>A0A432NA40</accession>
<comment type="caution">
    <text evidence="1">The sequence shown here is derived from an EMBL/GenBank/DDBJ whole genome shotgun (WGS) entry which is preliminary data.</text>
</comment>